<evidence type="ECO:0000256" key="7">
    <source>
        <dbReference type="ARBA" id="ARBA00023310"/>
    </source>
</evidence>
<comment type="function">
    <text evidence="8">F(1)F(0) ATP synthase produces ATP from ADP in the presence of a proton or sodium gradient. F-type ATPases consist of two structural domains, F(1) containing the extramembraneous catalytic core and F(0) containing the membrane proton channel, linked together by a central stalk and a peripheral stalk. During catalysis, ATP synthesis in the catalytic domain of F(1) is coupled via a rotary mechanism of the central stalk subunits to proton translocation.</text>
</comment>
<organism evidence="9 10">
    <name type="scientific">Streptococcus hyointestinalis</name>
    <dbReference type="NCBI Taxonomy" id="1337"/>
    <lineage>
        <taxon>Bacteria</taxon>
        <taxon>Bacillati</taxon>
        <taxon>Bacillota</taxon>
        <taxon>Bacilli</taxon>
        <taxon>Lactobacillales</taxon>
        <taxon>Streptococcaceae</taxon>
        <taxon>Streptococcus</taxon>
    </lineage>
</organism>
<accession>A0A380KBK2</accession>
<evidence type="ECO:0000256" key="3">
    <source>
        <dbReference type="ARBA" id="ARBA00022475"/>
    </source>
</evidence>
<keyword evidence="2 8" id="KW-0813">Transport</keyword>
<dbReference type="RefSeq" id="WP_115270103.1">
    <property type="nucleotide sequence ID" value="NZ_CP185251.1"/>
</dbReference>
<keyword evidence="4 8" id="KW-0375">Hydrogen ion transport</keyword>
<dbReference type="SUPFAM" id="SSF47928">
    <property type="entry name" value="N-terminal domain of the delta subunit of the F1F0-ATP synthase"/>
    <property type="match status" value="1"/>
</dbReference>
<dbReference type="Pfam" id="PF00213">
    <property type="entry name" value="OSCP"/>
    <property type="match status" value="1"/>
</dbReference>
<protein>
    <recommendedName>
        <fullName evidence="8">ATP synthase subunit delta</fullName>
    </recommendedName>
    <alternativeName>
        <fullName evidence="8">ATP synthase F(1) sector subunit delta</fullName>
    </alternativeName>
    <alternativeName>
        <fullName evidence="8">F-type ATPase subunit delta</fullName>
        <shortName evidence="8">F-ATPase subunit delta</shortName>
    </alternativeName>
</protein>
<dbReference type="GO" id="GO:0046933">
    <property type="term" value="F:proton-transporting ATP synthase activity, rotational mechanism"/>
    <property type="evidence" value="ECO:0007669"/>
    <property type="project" value="UniProtKB-UniRule"/>
</dbReference>
<evidence type="ECO:0000256" key="1">
    <source>
        <dbReference type="ARBA" id="ARBA00004370"/>
    </source>
</evidence>
<dbReference type="NCBIfam" id="NF004401">
    <property type="entry name" value="PRK05758.2-1"/>
    <property type="match status" value="1"/>
</dbReference>
<dbReference type="AlphaFoldDB" id="A0A380KBK2"/>
<dbReference type="GO" id="GO:0005886">
    <property type="term" value="C:plasma membrane"/>
    <property type="evidence" value="ECO:0007669"/>
    <property type="project" value="UniProtKB-SubCell"/>
</dbReference>
<dbReference type="InterPro" id="IPR026015">
    <property type="entry name" value="ATP_synth_OSCP/delta_N_sf"/>
</dbReference>
<dbReference type="GO" id="GO:0016787">
    <property type="term" value="F:hydrolase activity"/>
    <property type="evidence" value="ECO:0007669"/>
    <property type="project" value="UniProtKB-KW"/>
</dbReference>
<dbReference type="PRINTS" id="PR00125">
    <property type="entry name" value="ATPASEDELTA"/>
</dbReference>
<dbReference type="EMBL" id="UHFN01000007">
    <property type="protein sequence ID" value="SUN62465.1"/>
    <property type="molecule type" value="Genomic_DNA"/>
</dbReference>
<evidence type="ECO:0000313" key="10">
    <source>
        <dbReference type="Proteomes" id="UP000254924"/>
    </source>
</evidence>
<gene>
    <name evidence="8 9" type="primary">atpH</name>
    <name evidence="9" type="ORF">NCTC12224_01898</name>
</gene>
<name>A0A380KBK2_9STRE</name>
<keyword evidence="3 8" id="KW-1003">Cell membrane</keyword>
<keyword evidence="7 8" id="KW-0066">ATP synthesis</keyword>
<keyword evidence="6 8" id="KW-0472">Membrane</keyword>
<evidence type="ECO:0000256" key="8">
    <source>
        <dbReference type="HAMAP-Rule" id="MF_01416"/>
    </source>
</evidence>
<keyword evidence="8" id="KW-0139">CF(1)</keyword>
<dbReference type="Proteomes" id="UP000254924">
    <property type="component" value="Unassembled WGS sequence"/>
</dbReference>
<evidence type="ECO:0000313" key="9">
    <source>
        <dbReference type="EMBL" id="SUN62465.1"/>
    </source>
</evidence>
<evidence type="ECO:0000256" key="2">
    <source>
        <dbReference type="ARBA" id="ARBA00022448"/>
    </source>
</evidence>
<reference evidence="9 10" key="1">
    <citation type="submission" date="2018-06" db="EMBL/GenBank/DDBJ databases">
        <authorList>
            <consortium name="Pathogen Informatics"/>
            <person name="Doyle S."/>
        </authorList>
    </citation>
    <scope>NUCLEOTIDE SEQUENCE [LARGE SCALE GENOMIC DNA]</scope>
    <source>
        <strain evidence="9 10">NCTC12224</strain>
    </source>
</reference>
<comment type="subcellular location">
    <subcellularLocation>
        <location evidence="8">Cell membrane</location>
        <topology evidence="8">Peripheral membrane protein</topology>
    </subcellularLocation>
    <subcellularLocation>
        <location evidence="1">Membrane</location>
    </subcellularLocation>
</comment>
<keyword evidence="9" id="KW-0378">Hydrolase</keyword>
<evidence type="ECO:0000256" key="6">
    <source>
        <dbReference type="ARBA" id="ARBA00023136"/>
    </source>
</evidence>
<dbReference type="HAMAP" id="MF_01416">
    <property type="entry name" value="ATP_synth_delta_bact"/>
    <property type="match status" value="1"/>
</dbReference>
<keyword evidence="5 8" id="KW-0406">Ion transport</keyword>
<comment type="function">
    <text evidence="8">This protein is part of the stalk that links CF(0) to CF(1). It either transmits conformational changes from CF(0) to CF(1) or is implicated in proton conduction.</text>
</comment>
<keyword evidence="10" id="KW-1185">Reference proteome</keyword>
<dbReference type="InterPro" id="IPR000711">
    <property type="entry name" value="ATPase_OSCP/dsu"/>
</dbReference>
<evidence type="ECO:0000256" key="4">
    <source>
        <dbReference type="ARBA" id="ARBA00022781"/>
    </source>
</evidence>
<dbReference type="PANTHER" id="PTHR11910">
    <property type="entry name" value="ATP SYNTHASE DELTA CHAIN"/>
    <property type="match status" value="1"/>
</dbReference>
<sequence>MDKKTEALVEQYATSLLEVALEHEQLATVKADVEAIIAVFEENNLEAVLSDFAISKEDKASIIKLLQESSSTYVSNFLDVIMQNEREGLLYAICQTFLVKEAQATNTHDICVTTAIAMSDEQKERLLALAKEKLTIAHGQLVETIDPSIIGGFIINANNKVIDTSIKSQLRQFKQNLK</sequence>
<dbReference type="OrthoDB" id="9802471at2"/>
<dbReference type="Gene3D" id="1.10.520.20">
    <property type="entry name" value="N-terminal domain of the delta subunit of the F1F0-ATP synthase"/>
    <property type="match status" value="1"/>
</dbReference>
<dbReference type="GeneID" id="78357162"/>
<dbReference type="NCBIfam" id="TIGR01145">
    <property type="entry name" value="ATP_synt_delta"/>
    <property type="match status" value="1"/>
</dbReference>
<dbReference type="GO" id="GO:0045259">
    <property type="term" value="C:proton-transporting ATP synthase complex"/>
    <property type="evidence" value="ECO:0007669"/>
    <property type="project" value="UniProtKB-KW"/>
</dbReference>
<proteinExistence type="inferred from homology"/>
<evidence type="ECO:0000256" key="5">
    <source>
        <dbReference type="ARBA" id="ARBA00023065"/>
    </source>
</evidence>
<comment type="similarity">
    <text evidence="8">Belongs to the ATPase delta chain family.</text>
</comment>